<name>C7MNX4_CRYCD</name>
<dbReference type="STRING" id="469378.Ccur_09160"/>
<dbReference type="PANTHER" id="PTHR33434">
    <property type="entry name" value="DEGV DOMAIN-CONTAINING PROTEIN DR_1986-RELATED"/>
    <property type="match status" value="1"/>
</dbReference>
<dbReference type="SUPFAM" id="SSF82549">
    <property type="entry name" value="DAK1/DegV-like"/>
    <property type="match status" value="1"/>
</dbReference>
<dbReference type="RefSeq" id="WP_012803300.1">
    <property type="nucleotide sequence ID" value="NC_013170.1"/>
</dbReference>
<keyword evidence="1" id="KW-0446">Lipid-binding</keyword>
<sequence>MDARCNLIVDSCCDLPFDVVDRPGIDVIEFPYVMDGCDYVDDLYRSLSPHDFYEAMRDKKRPAPTTAQIPVATLRETFERAIQTGVPTVYLSFSSGLSGSYDAAVLVRDALAVEYPASKLYVVDTKLASIAEGLLVLGAIEQREAGLSAEEMVEWVREARYYVGSLFMVDDLDSLRRGGRIPASVALAGAKLDVKALLSFDLEGHLSLSGVARGRKKGIRQLAEYALARANDTAAGVHMVVADADAPKDTQRLRETIDKQRNGVVFLSSQVGPVIGSHVGPGMVAVVFWGPDRREDLSVAERIARRVKDRG</sequence>
<dbReference type="AlphaFoldDB" id="C7MNX4"/>
<dbReference type="Gene3D" id="3.40.50.10170">
    <property type="match status" value="1"/>
</dbReference>
<dbReference type="Proteomes" id="UP000000954">
    <property type="component" value="Chromosome"/>
</dbReference>
<dbReference type="eggNOG" id="COG1307">
    <property type="taxonomic scope" value="Bacteria"/>
</dbReference>
<keyword evidence="3" id="KW-1185">Reference proteome</keyword>
<dbReference type="Pfam" id="PF02645">
    <property type="entry name" value="DegV"/>
    <property type="match status" value="1"/>
</dbReference>
<dbReference type="InterPro" id="IPR043168">
    <property type="entry name" value="DegV_C"/>
</dbReference>
<evidence type="ECO:0000313" key="2">
    <source>
        <dbReference type="EMBL" id="ACU94614.1"/>
    </source>
</evidence>
<dbReference type="NCBIfam" id="TIGR00762">
    <property type="entry name" value="DegV"/>
    <property type="match status" value="1"/>
</dbReference>
<dbReference type="PROSITE" id="PS51482">
    <property type="entry name" value="DEGV"/>
    <property type="match status" value="1"/>
</dbReference>
<dbReference type="KEGG" id="ccu:Ccur_09160"/>
<dbReference type="HOGENOM" id="CLU_048251_4_1_11"/>
<reference evidence="2 3" key="1">
    <citation type="journal article" date="2009" name="Stand. Genomic Sci.">
        <title>Complete genome sequence of Cryptobacterium curtum type strain (12-3).</title>
        <authorList>
            <person name="Mavrommatis K."/>
            <person name="Pukall R."/>
            <person name="Rohde C."/>
            <person name="Chen F."/>
            <person name="Sims D."/>
            <person name="Brettin T."/>
            <person name="Kuske C."/>
            <person name="Detter J.C."/>
            <person name="Han C."/>
            <person name="Lapidus A."/>
            <person name="Copeland A."/>
            <person name="Glavina Del Rio T."/>
            <person name="Nolan M."/>
            <person name="Lucas S."/>
            <person name="Tice H."/>
            <person name="Cheng J.F."/>
            <person name="Bruce D."/>
            <person name="Goodwin L."/>
            <person name="Pitluck S."/>
            <person name="Ovchinnikova G."/>
            <person name="Pati A."/>
            <person name="Ivanova N."/>
            <person name="Chen A."/>
            <person name="Palaniappan K."/>
            <person name="Chain P."/>
            <person name="D'haeseleer P."/>
            <person name="Goker M."/>
            <person name="Bristow J."/>
            <person name="Eisen J.A."/>
            <person name="Markowitz V."/>
            <person name="Hugenholtz P."/>
            <person name="Rohde M."/>
            <person name="Klenk H.P."/>
            <person name="Kyrpides N.C."/>
        </authorList>
    </citation>
    <scope>NUCLEOTIDE SEQUENCE [LARGE SCALE GENOMIC DNA]</scope>
    <source>
        <strain evidence="3">ATCC 700683 / DSM 15641 / 12-3</strain>
    </source>
</reference>
<dbReference type="Gene3D" id="3.30.1180.10">
    <property type="match status" value="1"/>
</dbReference>
<dbReference type="EMBL" id="CP001682">
    <property type="protein sequence ID" value="ACU94614.1"/>
    <property type="molecule type" value="Genomic_DNA"/>
</dbReference>
<accession>C7MNX4</accession>
<dbReference type="PANTHER" id="PTHR33434:SF2">
    <property type="entry name" value="FATTY ACID-BINDING PROTEIN TM_1468"/>
    <property type="match status" value="1"/>
</dbReference>
<dbReference type="InterPro" id="IPR003797">
    <property type="entry name" value="DegV"/>
</dbReference>
<protein>
    <submittedName>
        <fullName evidence="2">DegV family protein</fullName>
    </submittedName>
</protein>
<dbReference type="InterPro" id="IPR050270">
    <property type="entry name" value="DegV_domain_contain"/>
</dbReference>
<proteinExistence type="predicted"/>
<evidence type="ECO:0000256" key="1">
    <source>
        <dbReference type="ARBA" id="ARBA00023121"/>
    </source>
</evidence>
<dbReference type="GO" id="GO:0008289">
    <property type="term" value="F:lipid binding"/>
    <property type="evidence" value="ECO:0007669"/>
    <property type="project" value="UniProtKB-KW"/>
</dbReference>
<dbReference type="OrthoDB" id="9760324at2"/>
<gene>
    <name evidence="2" type="ordered locus">Ccur_09160</name>
</gene>
<organism evidence="2 3">
    <name type="scientific">Cryptobacterium curtum (strain ATCC 700683 / DSM 15641 / CCUG 43107 / 12-3)</name>
    <dbReference type="NCBI Taxonomy" id="469378"/>
    <lineage>
        <taxon>Bacteria</taxon>
        <taxon>Bacillati</taxon>
        <taxon>Actinomycetota</taxon>
        <taxon>Coriobacteriia</taxon>
        <taxon>Eggerthellales</taxon>
        <taxon>Eggerthellaceae</taxon>
        <taxon>Cryptobacterium</taxon>
    </lineage>
</organism>
<evidence type="ECO:0000313" key="3">
    <source>
        <dbReference type="Proteomes" id="UP000000954"/>
    </source>
</evidence>